<dbReference type="RefSeq" id="WP_101521689.1">
    <property type="nucleotide sequence ID" value="NZ_PKLZ01000008.1"/>
</dbReference>
<keyword evidence="1" id="KW-1133">Transmembrane helix</keyword>
<protein>
    <recommendedName>
        <fullName evidence="5">HupE/UreJ family protein</fullName>
    </recommendedName>
</protein>
<keyword evidence="4" id="KW-1185">Reference proteome</keyword>
<keyword evidence="2" id="KW-0732">Signal</keyword>
<feature type="transmembrane region" description="Helical" evidence="1">
    <location>
        <begin position="181"/>
        <end position="203"/>
    </location>
</feature>
<gene>
    <name evidence="3" type="ORF">CWI75_11795</name>
</gene>
<keyword evidence="1" id="KW-0812">Transmembrane</keyword>
<sequence length="332" mass="36181">MKKLSCLLTLLACVLASTAHAHRFAPSLLQLEELEQGLYNVVWKTPAQASSETPLEPVWPEACQVMSASPGQPEGTGVVFNLQLRCEANGAQGLVGQTLGVRGLAANQGTAMLSLSMRDGRQYQQILNSGQTAFTVPAEPRAGRIMSDYTVLGVEHIWAGIDHLLFVFGLLLLVGGGRRLLWTITAFTLGHSVTLSLVTLGYFDYPVALVEFTIAVSIFWLAVALASRDRHNLFRRHPWWLAGSFGLLHGMGFAGALAETGLPAGNVPLALLFFNIGIELGQITFILLILLLWFSVRRFLTGWESRLQPLPIYVLGALSAMWCIERGLEVVA</sequence>
<feature type="chain" id="PRO_5014814566" description="HupE/UreJ family protein" evidence="2">
    <location>
        <begin position="22"/>
        <end position="332"/>
    </location>
</feature>
<comment type="caution">
    <text evidence="3">The sequence shown here is derived from an EMBL/GenBank/DDBJ whole genome shotgun (WGS) entry which is preliminary data.</text>
</comment>
<dbReference type="Pfam" id="PF13795">
    <property type="entry name" value="HupE_UreJ_2"/>
    <property type="match status" value="1"/>
</dbReference>
<keyword evidence="1" id="KW-0472">Membrane</keyword>
<dbReference type="OrthoDB" id="9808870at2"/>
<feature type="transmembrane region" description="Helical" evidence="1">
    <location>
        <begin position="239"/>
        <end position="258"/>
    </location>
</feature>
<accession>A0A2N5Y226</accession>
<reference evidence="4" key="1">
    <citation type="submission" date="2017-11" db="EMBL/GenBank/DDBJ databases">
        <title>The draft genome sequence of Chromatocurvus sp. F02.</title>
        <authorList>
            <person name="Du Z.-J."/>
            <person name="Chang Y.-Q."/>
        </authorList>
    </citation>
    <scope>NUCLEOTIDE SEQUENCE [LARGE SCALE GENOMIC DNA]</scope>
    <source>
        <strain evidence="4">F02</strain>
    </source>
</reference>
<feature type="signal peptide" evidence="2">
    <location>
        <begin position="1"/>
        <end position="21"/>
    </location>
</feature>
<evidence type="ECO:0008006" key="5">
    <source>
        <dbReference type="Google" id="ProtNLM"/>
    </source>
</evidence>
<dbReference type="Proteomes" id="UP000234845">
    <property type="component" value="Unassembled WGS sequence"/>
</dbReference>
<proteinExistence type="predicted"/>
<dbReference type="EMBL" id="PKLZ01000008">
    <property type="protein sequence ID" value="PLW82437.1"/>
    <property type="molecule type" value="Genomic_DNA"/>
</dbReference>
<dbReference type="AlphaFoldDB" id="A0A2N5Y226"/>
<feature type="transmembrane region" description="Helical" evidence="1">
    <location>
        <begin position="156"/>
        <end position="174"/>
    </location>
</feature>
<evidence type="ECO:0000313" key="3">
    <source>
        <dbReference type="EMBL" id="PLW82437.1"/>
    </source>
</evidence>
<evidence type="ECO:0000313" key="4">
    <source>
        <dbReference type="Proteomes" id="UP000234845"/>
    </source>
</evidence>
<dbReference type="InterPro" id="IPR032809">
    <property type="entry name" value="Put_HupE_UreJ"/>
</dbReference>
<evidence type="ECO:0000256" key="2">
    <source>
        <dbReference type="SAM" id="SignalP"/>
    </source>
</evidence>
<name>A0A2N5Y226_9GAMM</name>
<organism evidence="3 4">
    <name type="scientific">Kineobactrum sediminis</name>
    <dbReference type="NCBI Taxonomy" id="1905677"/>
    <lineage>
        <taxon>Bacteria</taxon>
        <taxon>Pseudomonadati</taxon>
        <taxon>Pseudomonadota</taxon>
        <taxon>Gammaproteobacteria</taxon>
        <taxon>Cellvibrionales</taxon>
        <taxon>Halieaceae</taxon>
        <taxon>Kineobactrum</taxon>
    </lineage>
</organism>
<feature type="transmembrane region" description="Helical" evidence="1">
    <location>
        <begin position="270"/>
        <end position="296"/>
    </location>
</feature>
<evidence type="ECO:0000256" key="1">
    <source>
        <dbReference type="SAM" id="Phobius"/>
    </source>
</evidence>
<feature type="transmembrane region" description="Helical" evidence="1">
    <location>
        <begin position="209"/>
        <end position="227"/>
    </location>
</feature>